<reference evidence="3 4" key="1">
    <citation type="submission" date="2024-11" db="EMBL/GenBank/DDBJ databases">
        <title>The Natural Products Discovery Center: Release of the First 8490 Sequenced Strains for Exploring Actinobacteria Biosynthetic Diversity.</title>
        <authorList>
            <person name="Kalkreuter E."/>
            <person name="Kautsar S.A."/>
            <person name="Yang D."/>
            <person name="Bader C.D."/>
            <person name="Teijaro C.N."/>
            <person name="Fluegel L."/>
            <person name="Davis C.M."/>
            <person name="Simpson J.R."/>
            <person name="Lauterbach L."/>
            <person name="Steele A.D."/>
            <person name="Gui C."/>
            <person name="Meng S."/>
            <person name="Li G."/>
            <person name="Viehrig K."/>
            <person name="Ye F."/>
            <person name="Su P."/>
            <person name="Kiefer A.F."/>
            <person name="Nichols A."/>
            <person name="Cepeda A.J."/>
            <person name="Yan W."/>
            <person name="Fan B."/>
            <person name="Jiang Y."/>
            <person name="Adhikari A."/>
            <person name="Zheng C.-J."/>
            <person name="Schuster L."/>
            <person name="Cowan T.M."/>
            <person name="Smanski M.J."/>
            <person name="Chevrette M.G."/>
            <person name="De Carvalho L.P.S."/>
            <person name="Shen B."/>
        </authorList>
    </citation>
    <scope>NUCLEOTIDE SEQUENCE [LARGE SCALE GENOMIC DNA]</scope>
    <source>
        <strain evidence="3 4">NPDC020863</strain>
    </source>
</reference>
<evidence type="ECO:0000256" key="1">
    <source>
        <dbReference type="SAM" id="MobiDB-lite"/>
    </source>
</evidence>
<feature type="chain" id="PRO_5045577767" description="Lipoprotein" evidence="2">
    <location>
        <begin position="26"/>
        <end position="254"/>
    </location>
</feature>
<feature type="region of interest" description="Disordered" evidence="1">
    <location>
        <begin position="25"/>
        <end position="54"/>
    </location>
</feature>
<evidence type="ECO:0008006" key="5">
    <source>
        <dbReference type="Google" id="ProtNLM"/>
    </source>
</evidence>
<accession>A0ABW8LT36</accession>
<evidence type="ECO:0000256" key="2">
    <source>
        <dbReference type="SAM" id="SignalP"/>
    </source>
</evidence>
<organism evidence="3 4">
    <name type="scientific">Streptomyces milbemycinicus</name>
    <dbReference type="NCBI Taxonomy" id="476552"/>
    <lineage>
        <taxon>Bacteria</taxon>
        <taxon>Bacillati</taxon>
        <taxon>Actinomycetota</taxon>
        <taxon>Actinomycetes</taxon>
        <taxon>Kitasatosporales</taxon>
        <taxon>Streptomycetaceae</taxon>
        <taxon>Streptomyces</taxon>
    </lineage>
</organism>
<protein>
    <recommendedName>
        <fullName evidence="5">Lipoprotein</fullName>
    </recommendedName>
</protein>
<proteinExistence type="predicted"/>
<keyword evidence="2" id="KW-0732">Signal</keyword>
<evidence type="ECO:0000313" key="3">
    <source>
        <dbReference type="EMBL" id="MFK4269045.1"/>
    </source>
</evidence>
<feature type="signal peptide" evidence="2">
    <location>
        <begin position="1"/>
        <end position="25"/>
    </location>
</feature>
<name>A0ABW8LT36_9ACTN</name>
<dbReference type="Proteomes" id="UP001620295">
    <property type="component" value="Unassembled WGS sequence"/>
</dbReference>
<dbReference type="PROSITE" id="PS51257">
    <property type="entry name" value="PROKAR_LIPOPROTEIN"/>
    <property type="match status" value="1"/>
</dbReference>
<comment type="caution">
    <text evidence="3">The sequence shown here is derived from an EMBL/GenBank/DDBJ whole genome shotgun (WGS) entry which is preliminary data.</text>
</comment>
<dbReference type="EMBL" id="JBJDQH010000010">
    <property type="protein sequence ID" value="MFK4269045.1"/>
    <property type="molecule type" value="Genomic_DNA"/>
</dbReference>
<gene>
    <name evidence="3" type="ORF">ACI2L5_29505</name>
</gene>
<feature type="compositionally biased region" description="Basic and acidic residues" evidence="1">
    <location>
        <begin position="29"/>
        <end position="43"/>
    </location>
</feature>
<keyword evidence="4" id="KW-1185">Reference proteome</keyword>
<evidence type="ECO:0000313" key="4">
    <source>
        <dbReference type="Proteomes" id="UP001620295"/>
    </source>
</evidence>
<dbReference type="RefSeq" id="WP_404747508.1">
    <property type="nucleotide sequence ID" value="NZ_JBJDQH010000010.1"/>
</dbReference>
<sequence>MSKSVSRVVLAVTAVAALGLVTACGGDSDGDKKSDKSSEKSAEKTPAAEQQAAPLPKAALEKAVVVKADIKGFEVEKMTDKEYSDGGSAKAADAKCQPLAQLMGAQTNPAPKDSAYATFSSAGALTGGKGSGTATGMIRVSSYAEAGAEQTVSDLRGALAACTSGFKATDGSGEKADVAKVEPLTAPKLGDEAVSYTMTEAGTEDVGTVTFTIVRSGAHLSVFFGVDIANPTKPLLPDAVVSAQVAKLEEALKA</sequence>